<dbReference type="Pfam" id="PF00359">
    <property type="entry name" value="PTS_EIIA_2"/>
    <property type="match status" value="1"/>
</dbReference>
<dbReference type="InterPro" id="IPR016152">
    <property type="entry name" value="PTrfase/Anion_transptr"/>
</dbReference>
<dbReference type="Proteomes" id="UP000264883">
    <property type="component" value="Chromosome"/>
</dbReference>
<proteinExistence type="predicted"/>
<dbReference type="OrthoDB" id="1640042at2"/>
<organism evidence="2 3">
    <name type="scientific">Clostridium isatidis</name>
    <dbReference type="NCBI Taxonomy" id="182773"/>
    <lineage>
        <taxon>Bacteria</taxon>
        <taxon>Bacillati</taxon>
        <taxon>Bacillota</taxon>
        <taxon>Clostridia</taxon>
        <taxon>Eubacteriales</taxon>
        <taxon>Clostridiaceae</taxon>
        <taxon>Clostridium</taxon>
    </lineage>
</organism>
<dbReference type="AlphaFoldDB" id="A0A343J965"/>
<dbReference type="InterPro" id="IPR050661">
    <property type="entry name" value="BglG_antiterminators"/>
</dbReference>
<protein>
    <recommendedName>
        <fullName evidence="1">PTS EIIA type-2 domain-containing protein</fullName>
    </recommendedName>
</protein>
<dbReference type="PROSITE" id="PS00372">
    <property type="entry name" value="PTS_EIIA_TYPE_2_HIS"/>
    <property type="match status" value="1"/>
</dbReference>
<keyword evidence="3" id="KW-1185">Reference proteome</keyword>
<feature type="domain" description="PTS EIIA type-2" evidence="1">
    <location>
        <begin position="1"/>
        <end position="78"/>
    </location>
</feature>
<dbReference type="PROSITE" id="PS51094">
    <property type="entry name" value="PTS_EIIA_TYPE_2"/>
    <property type="match status" value="1"/>
</dbReference>
<dbReference type="KEGG" id="cia:BEN51_00710"/>
<evidence type="ECO:0000259" key="1">
    <source>
        <dbReference type="PROSITE" id="PS51094"/>
    </source>
</evidence>
<gene>
    <name evidence="2" type="ORF">BEN51_00710</name>
</gene>
<dbReference type="PANTHER" id="PTHR30185">
    <property type="entry name" value="CRYPTIC BETA-GLUCOSIDE BGL OPERON ANTITERMINATOR"/>
    <property type="match status" value="1"/>
</dbReference>
<dbReference type="PANTHER" id="PTHR30185:SF12">
    <property type="entry name" value="TRANSCRIPTIONAL REGULATOR MANR"/>
    <property type="match status" value="1"/>
</dbReference>
<dbReference type="Gene3D" id="3.40.930.10">
    <property type="entry name" value="Mannitol-specific EII, Chain A"/>
    <property type="match status" value="1"/>
</dbReference>
<accession>A0A343J965</accession>
<name>A0A343J965_9CLOT</name>
<dbReference type="InterPro" id="IPR002178">
    <property type="entry name" value="PTS_EIIA_type-2_dom"/>
</dbReference>
<sequence length="78" mass="8764">MLQFKIKQKLKNKEEVINFMTLKLLERGYINASYCKTVLEHELVSTTSIGSGVALPHGDPNNILMSSISFLTLENPII</sequence>
<reference evidence="2 3" key="1">
    <citation type="submission" date="2016-08" db="EMBL/GenBank/DDBJ databases">
        <title>Complete Genome Sequence Of The Indigo Reducing Clostridium isatidis DSM15098.</title>
        <authorList>
            <person name="Little G.T."/>
            <person name="Minton N.P."/>
        </authorList>
    </citation>
    <scope>NUCLEOTIDE SEQUENCE [LARGE SCALE GENOMIC DNA]</scope>
    <source>
        <strain evidence="2 3">DSM 15098</strain>
    </source>
</reference>
<dbReference type="SUPFAM" id="SSF55804">
    <property type="entry name" value="Phoshotransferase/anion transport protein"/>
    <property type="match status" value="1"/>
</dbReference>
<evidence type="ECO:0000313" key="3">
    <source>
        <dbReference type="Proteomes" id="UP000264883"/>
    </source>
</evidence>
<dbReference type="EMBL" id="CP016786">
    <property type="protein sequence ID" value="ASW42073.1"/>
    <property type="molecule type" value="Genomic_DNA"/>
</dbReference>
<evidence type="ECO:0000313" key="2">
    <source>
        <dbReference type="EMBL" id="ASW42073.1"/>
    </source>
</evidence>